<protein>
    <submittedName>
        <fullName evidence="2">Uncharacterized protein</fullName>
    </submittedName>
</protein>
<dbReference type="Proteomes" id="UP000054166">
    <property type="component" value="Unassembled WGS sequence"/>
</dbReference>
<dbReference type="InParanoid" id="A0A0C3EGK7"/>
<reference evidence="3" key="2">
    <citation type="submission" date="2015-01" db="EMBL/GenBank/DDBJ databases">
        <title>Evolutionary Origins and Diversification of the Mycorrhizal Mutualists.</title>
        <authorList>
            <consortium name="DOE Joint Genome Institute"/>
            <consortium name="Mycorrhizal Genomics Consortium"/>
            <person name="Kohler A."/>
            <person name="Kuo A."/>
            <person name="Nagy L.G."/>
            <person name="Floudas D."/>
            <person name="Copeland A."/>
            <person name="Barry K.W."/>
            <person name="Cichocki N."/>
            <person name="Veneault-Fourrey C."/>
            <person name="LaButti K."/>
            <person name="Lindquist E.A."/>
            <person name="Lipzen A."/>
            <person name="Lundell T."/>
            <person name="Morin E."/>
            <person name="Murat C."/>
            <person name="Riley R."/>
            <person name="Ohm R."/>
            <person name="Sun H."/>
            <person name="Tunlid A."/>
            <person name="Henrissat B."/>
            <person name="Grigoriev I.V."/>
            <person name="Hibbett D.S."/>
            <person name="Martin F."/>
        </authorList>
    </citation>
    <scope>NUCLEOTIDE SEQUENCE [LARGE SCALE GENOMIC DNA]</scope>
    <source>
        <strain evidence="3">F 1598</strain>
    </source>
</reference>
<dbReference type="EMBL" id="KN833211">
    <property type="protein sequence ID" value="KIM71795.1"/>
    <property type="molecule type" value="Genomic_DNA"/>
</dbReference>
<feature type="region of interest" description="Disordered" evidence="1">
    <location>
        <begin position="55"/>
        <end position="86"/>
    </location>
</feature>
<evidence type="ECO:0000313" key="2">
    <source>
        <dbReference type="EMBL" id="KIM71795.1"/>
    </source>
</evidence>
<organism evidence="2 3">
    <name type="scientific">Piloderma croceum (strain F 1598)</name>
    <dbReference type="NCBI Taxonomy" id="765440"/>
    <lineage>
        <taxon>Eukaryota</taxon>
        <taxon>Fungi</taxon>
        <taxon>Dikarya</taxon>
        <taxon>Basidiomycota</taxon>
        <taxon>Agaricomycotina</taxon>
        <taxon>Agaricomycetes</taxon>
        <taxon>Agaricomycetidae</taxon>
        <taxon>Atheliales</taxon>
        <taxon>Atheliaceae</taxon>
        <taxon>Piloderma</taxon>
    </lineage>
</organism>
<sequence>MPPLLPYSPRFADSFLASPFPLMDSTNIPQHSPVHLQWEGEGEVELNEKYSAKWKEKQKGKHYKRNHSKRRALSKKRGQRLAKDGS</sequence>
<dbReference type="AlphaFoldDB" id="A0A0C3EGK7"/>
<feature type="compositionally biased region" description="Basic residues" evidence="1">
    <location>
        <begin position="58"/>
        <end position="80"/>
    </location>
</feature>
<reference evidence="2 3" key="1">
    <citation type="submission" date="2014-04" db="EMBL/GenBank/DDBJ databases">
        <authorList>
            <consortium name="DOE Joint Genome Institute"/>
            <person name="Kuo A."/>
            <person name="Tarkka M."/>
            <person name="Buscot F."/>
            <person name="Kohler A."/>
            <person name="Nagy L.G."/>
            <person name="Floudas D."/>
            <person name="Copeland A."/>
            <person name="Barry K.W."/>
            <person name="Cichocki N."/>
            <person name="Veneault-Fourrey C."/>
            <person name="LaButti K."/>
            <person name="Lindquist E.A."/>
            <person name="Lipzen A."/>
            <person name="Lundell T."/>
            <person name="Morin E."/>
            <person name="Murat C."/>
            <person name="Sun H."/>
            <person name="Tunlid A."/>
            <person name="Henrissat B."/>
            <person name="Grigoriev I.V."/>
            <person name="Hibbett D.S."/>
            <person name="Martin F."/>
            <person name="Nordberg H.P."/>
            <person name="Cantor M.N."/>
            <person name="Hua S.X."/>
        </authorList>
    </citation>
    <scope>NUCLEOTIDE SEQUENCE [LARGE SCALE GENOMIC DNA]</scope>
    <source>
        <strain evidence="2 3">F 1598</strain>
    </source>
</reference>
<accession>A0A0C3EGK7</accession>
<evidence type="ECO:0000256" key="1">
    <source>
        <dbReference type="SAM" id="MobiDB-lite"/>
    </source>
</evidence>
<dbReference type="HOGENOM" id="CLU_2498680_0_0_1"/>
<proteinExistence type="predicted"/>
<name>A0A0C3EGK7_PILCF</name>
<gene>
    <name evidence="2" type="ORF">PILCRDRAFT_16727</name>
</gene>
<evidence type="ECO:0000313" key="3">
    <source>
        <dbReference type="Proteomes" id="UP000054166"/>
    </source>
</evidence>
<keyword evidence="3" id="KW-1185">Reference proteome</keyword>